<dbReference type="SMART" id="SM00710">
    <property type="entry name" value="PbH1"/>
    <property type="match status" value="7"/>
</dbReference>
<name>A0ABW8UWU5_9RHOB</name>
<organism evidence="1 2">
    <name type="scientific">Tateyamaria armeniaca</name>
    <dbReference type="NCBI Taxonomy" id="2518930"/>
    <lineage>
        <taxon>Bacteria</taxon>
        <taxon>Pseudomonadati</taxon>
        <taxon>Pseudomonadota</taxon>
        <taxon>Alphaproteobacteria</taxon>
        <taxon>Rhodobacterales</taxon>
        <taxon>Roseobacteraceae</taxon>
        <taxon>Tateyamaria</taxon>
    </lineage>
</organism>
<protein>
    <recommendedName>
        <fullName evidence="3">Right handed beta helix domain-containing protein</fullName>
    </recommendedName>
</protein>
<dbReference type="EMBL" id="JBHDIY010000002">
    <property type="protein sequence ID" value="MFL4470109.1"/>
    <property type="molecule type" value="Genomic_DNA"/>
</dbReference>
<dbReference type="SUPFAM" id="SSF51126">
    <property type="entry name" value="Pectin lyase-like"/>
    <property type="match status" value="1"/>
</dbReference>
<dbReference type="InterPro" id="IPR011050">
    <property type="entry name" value="Pectin_lyase_fold/virulence"/>
</dbReference>
<accession>A0ABW8UWU5</accession>
<evidence type="ECO:0008006" key="3">
    <source>
        <dbReference type="Google" id="ProtNLM"/>
    </source>
</evidence>
<keyword evidence="2" id="KW-1185">Reference proteome</keyword>
<dbReference type="Proteomes" id="UP001627408">
    <property type="component" value="Unassembled WGS sequence"/>
</dbReference>
<dbReference type="Gene3D" id="2.160.20.10">
    <property type="entry name" value="Single-stranded right-handed beta-helix, Pectin lyase-like"/>
    <property type="match status" value="2"/>
</dbReference>
<gene>
    <name evidence="1" type="ORF">ACERZ8_09600</name>
</gene>
<reference evidence="1 2" key="1">
    <citation type="submission" date="2024-08" db="EMBL/GenBank/DDBJ databases">
        <title>Tateyamaria sp. nov., isolated from marine algae.</title>
        <authorList>
            <person name="Choi B.J."/>
            <person name="Kim J.M."/>
            <person name="Lee J.K."/>
            <person name="Choi D.G."/>
            <person name="Bayburt H."/>
            <person name="Baek J.H."/>
            <person name="Han D.M."/>
            <person name="Jeon C.O."/>
        </authorList>
    </citation>
    <scope>NUCLEOTIDE SEQUENCE [LARGE SCALE GENOMIC DNA]</scope>
    <source>
        <strain evidence="1 2">KMU-156</strain>
    </source>
</reference>
<sequence length="351" mass="36682">MDSTGGRVVLRNLTLEAAGQIAVDMVGTGFVLQDLRLRCAASDAAPVQNAIRAIDVARSTIRRCQIQTAPGSSAHSAIQVRSLGDVLIADNQLQHAGDGIDCAWGGIHVMGDSTGIDIRGNRVNGALGHGITIGSVQWRATDGSDLGHAATGFGQMSPDEGVPFPTARLGPVPVDGQDYFPEPDLPMSDVLIADNEISGCRGSGIGALALNVVHSDVSRAAPLCMRRETFVLSGTIRGNRLRDNAAGPGAPDADRTRGGITLSDVQEVTIEDNRISGPGRTEASGPRCGIFAGFGSGIVLRKNKIDLRTGALTTDRDLSGGIVLSARAQDNLLELVVQDTPISDVRIEKIR</sequence>
<dbReference type="InterPro" id="IPR006626">
    <property type="entry name" value="PbH1"/>
</dbReference>
<dbReference type="InterPro" id="IPR012334">
    <property type="entry name" value="Pectin_lyas_fold"/>
</dbReference>
<comment type="caution">
    <text evidence="1">The sequence shown here is derived from an EMBL/GenBank/DDBJ whole genome shotgun (WGS) entry which is preliminary data.</text>
</comment>
<evidence type="ECO:0000313" key="2">
    <source>
        <dbReference type="Proteomes" id="UP001627408"/>
    </source>
</evidence>
<proteinExistence type="predicted"/>
<evidence type="ECO:0000313" key="1">
    <source>
        <dbReference type="EMBL" id="MFL4470109.1"/>
    </source>
</evidence>
<dbReference type="RefSeq" id="WP_407591980.1">
    <property type="nucleotide sequence ID" value="NZ_JBHDIY010000002.1"/>
</dbReference>